<dbReference type="GO" id="GO:0000045">
    <property type="term" value="P:autophagosome assembly"/>
    <property type="evidence" value="ECO:0007669"/>
    <property type="project" value="TreeGrafter"/>
</dbReference>
<dbReference type="Pfam" id="PF00899">
    <property type="entry name" value="ThiF"/>
    <property type="match status" value="1"/>
</dbReference>
<dbReference type="InterPro" id="IPR042522">
    <property type="entry name" value="Atg7_N_1"/>
</dbReference>
<keyword evidence="6" id="KW-0072">Autophagy</keyword>
<gene>
    <name evidence="13" type="primary">Atg7</name>
</gene>
<accession>A0A0A1TTM0</accession>
<reference evidence="13" key="1">
    <citation type="journal article" date="2014" name="New Phytol.">
        <title>Hijacking of an autophagy-like process is critical for the life cycle of a DNA virus infecting oceanic algal blooms.</title>
        <authorList>
            <person name="Schatz D."/>
            <person name="Shemi A."/>
            <person name="Rosenwasser S."/>
            <person name="Sabanay H."/>
            <person name="Wolf S.G."/>
            <person name="Ben-Dor S."/>
            <person name="Vardi A."/>
        </authorList>
    </citation>
    <scope>NUCLEOTIDE SEQUENCE</scope>
</reference>
<dbReference type="SUPFAM" id="SSF69572">
    <property type="entry name" value="Activating enzymes of the ubiquitin-like proteins"/>
    <property type="match status" value="1"/>
</dbReference>
<feature type="domain" description="THIF-type NAD/FAD binding fold" evidence="11">
    <location>
        <begin position="374"/>
        <end position="635"/>
    </location>
</feature>
<dbReference type="Pfam" id="PF16420">
    <property type="entry name" value="ATG7_N"/>
    <property type="match status" value="1"/>
</dbReference>
<evidence type="ECO:0000256" key="6">
    <source>
        <dbReference type="ARBA" id="ARBA00023006"/>
    </source>
</evidence>
<dbReference type="InterPro" id="IPR045886">
    <property type="entry name" value="ThiF/MoeB/HesA"/>
</dbReference>
<dbReference type="InterPro" id="IPR032197">
    <property type="entry name" value="Atg7_N"/>
</dbReference>
<dbReference type="GO" id="GO:0019779">
    <property type="term" value="F:Atg8 activating enzyme activity"/>
    <property type="evidence" value="ECO:0007669"/>
    <property type="project" value="TreeGrafter"/>
</dbReference>
<dbReference type="GO" id="GO:0032446">
    <property type="term" value="P:protein modification by small protein conjugation"/>
    <property type="evidence" value="ECO:0007669"/>
    <property type="project" value="TreeGrafter"/>
</dbReference>
<organism evidence="13">
    <name type="scientific">Emiliania huxleyi</name>
    <name type="common">Coccolithophore</name>
    <name type="synonym">Pontosphaera huxleyi</name>
    <dbReference type="NCBI Taxonomy" id="2903"/>
    <lineage>
        <taxon>Eukaryota</taxon>
        <taxon>Haptista</taxon>
        <taxon>Haptophyta</taxon>
        <taxon>Prymnesiophyceae</taxon>
        <taxon>Isochrysidales</taxon>
        <taxon>Noelaerhabdaceae</taxon>
        <taxon>Emiliania</taxon>
    </lineage>
</organism>
<name>A0A0A1TTM0_EMIHU</name>
<evidence type="ECO:0000256" key="4">
    <source>
        <dbReference type="ARBA" id="ARBA00022448"/>
    </source>
</evidence>
<feature type="region of interest" description="Disordered" evidence="10">
    <location>
        <begin position="325"/>
        <end position="344"/>
    </location>
</feature>
<dbReference type="GO" id="GO:0000422">
    <property type="term" value="P:autophagy of mitochondrion"/>
    <property type="evidence" value="ECO:0007669"/>
    <property type="project" value="TreeGrafter"/>
</dbReference>
<dbReference type="GO" id="GO:0034727">
    <property type="term" value="P:piecemeal microautophagy of the nucleus"/>
    <property type="evidence" value="ECO:0007669"/>
    <property type="project" value="TreeGrafter"/>
</dbReference>
<dbReference type="InterPro" id="IPR042523">
    <property type="entry name" value="Atg7_N_2"/>
</dbReference>
<dbReference type="Gene3D" id="3.40.50.720">
    <property type="entry name" value="NAD(P)-binding Rossmann-like Domain"/>
    <property type="match status" value="1"/>
</dbReference>
<evidence type="ECO:0000256" key="1">
    <source>
        <dbReference type="ARBA" id="ARBA00010931"/>
    </source>
</evidence>
<dbReference type="GO" id="GO:0019778">
    <property type="term" value="F:Atg12 activating enzyme activity"/>
    <property type="evidence" value="ECO:0007669"/>
    <property type="project" value="TreeGrafter"/>
</dbReference>
<protein>
    <recommendedName>
        <fullName evidence="2">Ubiquitin-like modifier-activating enzyme ATG7</fullName>
    </recommendedName>
    <alternativeName>
        <fullName evidence="7 9">ATG12-activating enzyme E1 ATG7</fullName>
    </alternativeName>
    <alternativeName>
        <fullName evidence="8">Autophagy-related protein 7</fullName>
    </alternativeName>
    <alternativeName>
        <fullName evidence="3">Ubiquitin-like modifier-activating enzyme atg7</fullName>
    </alternativeName>
</protein>
<evidence type="ECO:0000259" key="12">
    <source>
        <dbReference type="Pfam" id="PF16420"/>
    </source>
</evidence>
<dbReference type="Gene3D" id="3.40.140.100">
    <property type="entry name" value="Ubiquitin-like modifier-activating enzyme ATG7 C-terminal domain"/>
    <property type="match status" value="1"/>
</dbReference>
<evidence type="ECO:0000256" key="5">
    <source>
        <dbReference type="ARBA" id="ARBA00022927"/>
    </source>
</evidence>
<evidence type="ECO:0000313" key="13">
    <source>
        <dbReference type="EMBL" id="DAA64657.1"/>
    </source>
</evidence>
<proteinExistence type="evidence at transcript level"/>
<feature type="domain" description="Ubiquitin-like modifier-activating enzyme Atg7 N-terminal" evidence="12">
    <location>
        <begin position="8"/>
        <end position="358"/>
    </location>
</feature>
<evidence type="ECO:0000256" key="2">
    <source>
        <dbReference type="ARBA" id="ARBA00017647"/>
    </source>
</evidence>
<evidence type="ECO:0000256" key="8">
    <source>
        <dbReference type="ARBA" id="ARBA00030242"/>
    </source>
</evidence>
<dbReference type="FunFam" id="3.40.50.720:FF:000243">
    <property type="entry name" value="Ubiquitin-like modifier-activating enzyme ATG7"/>
    <property type="match status" value="1"/>
</dbReference>
<keyword evidence="4" id="KW-0813">Transport</keyword>
<sequence length="748" mass="78403">MADRADTLRFLPLSGAIDVSFLTELGRRKLHEFKLSDAPVEIRGTFAPSNHHEVASPLCVSADAFDSGGAAGVPPSLCVVPGTLINANTLEDFKEWDKAELLRKAAAAIWQDMCSGAALAEPHRLCRFLLLTFADLKTHKYYYWFAFPAFALDPPPRATPPAPLASLLDASQLDALRRGYAALPASAHGRPAFFAVRLSCGSAGEPVQVAEVGPLSRWLEWRGGAGGREQAWIALCDPSPQHAGWPARNLLLAAAAAIREASPAAAAGLPSEVRLTLLCFREPVGGGGPPPAAAGEGPREPKSAAASTLYNVTMDVRGLFGGGGGGGGGTAAPPSAVGWEKNSSGRPGARLMDLSAQMDPAATAAAAVDLNIRLMRWRLMPALEPEKVAAQRCLLIGAGTLGCAVARCLLGWGVKAITLVDSGNVSYSNPVRQSLFAHKDCIGGKTKKAPAAAEELRRIFPGAEARGVVMGIPMPGHPVGAAEVDGVRADAEALDELVQQHDIVFLLTDTRESRWLPTLLAAARRKLAVTAALGFDTFLVMRHGLPPPAEEAAALGAGGLPAGYEQAAPAEAAAPPPPPPPRPRLGCYFCSDVVAPANSMTRRTLDQQCTVSRPGLAMVASALAVELAVTVLHHEHGAEADADVPAEAARAATCDESPLGVVPHQIRGALSFFRTDCMLGRAFGKCTACSATVTDAYAARGFDFLLDAFNGGDYLEELTGLAQMHREAEAALEDVGFFEDDEDEAMSE</sequence>
<keyword evidence="5" id="KW-0653">Protein transport</keyword>
<comment type="similarity">
    <text evidence="1">Belongs to the ATG7 family.</text>
</comment>
<dbReference type="InterPro" id="IPR035985">
    <property type="entry name" value="Ubiquitin-activating_enz"/>
</dbReference>
<dbReference type="PANTHER" id="PTHR10953:SF3">
    <property type="entry name" value="UBIQUITIN-LIKE MODIFIER-ACTIVATING ENZYME ATG7"/>
    <property type="match status" value="1"/>
</dbReference>
<evidence type="ECO:0000259" key="11">
    <source>
        <dbReference type="Pfam" id="PF00899"/>
    </source>
</evidence>
<dbReference type="PANTHER" id="PTHR10953">
    <property type="entry name" value="UBIQUITIN-ACTIVATING ENZYME E1"/>
    <property type="match status" value="1"/>
</dbReference>
<dbReference type="Gene3D" id="3.40.140.70">
    <property type="entry name" value="Ubiquitin-like modifier-activating enzyme ATG7 N-terminal domain"/>
    <property type="match status" value="1"/>
</dbReference>
<evidence type="ECO:0000256" key="3">
    <source>
        <dbReference type="ARBA" id="ARBA00018730"/>
    </source>
</evidence>
<evidence type="ECO:0000256" key="7">
    <source>
        <dbReference type="ARBA" id="ARBA00029897"/>
    </source>
</evidence>
<dbReference type="GO" id="GO:0000407">
    <property type="term" value="C:phagophore assembly site"/>
    <property type="evidence" value="ECO:0007669"/>
    <property type="project" value="TreeGrafter"/>
</dbReference>
<dbReference type="AlphaFoldDB" id="A0A0A1TTM0"/>
<dbReference type="GO" id="GO:0015031">
    <property type="term" value="P:protein transport"/>
    <property type="evidence" value="ECO:0007669"/>
    <property type="project" value="UniProtKB-KW"/>
</dbReference>
<dbReference type="EMBL" id="BK008764">
    <property type="protein sequence ID" value="DAA64657.1"/>
    <property type="molecule type" value="mRNA"/>
</dbReference>
<evidence type="ECO:0000256" key="10">
    <source>
        <dbReference type="SAM" id="MobiDB-lite"/>
    </source>
</evidence>
<dbReference type="GO" id="GO:0006995">
    <property type="term" value="P:cellular response to nitrogen starvation"/>
    <property type="evidence" value="ECO:0007669"/>
    <property type="project" value="TreeGrafter"/>
</dbReference>
<dbReference type="InterPro" id="IPR000594">
    <property type="entry name" value="ThiF_NAD_FAD-bd"/>
</dbReference>
<evidence type="ECO:0000256" key="9">
    <source>
        <dbReference type="ARBA" id="ARBA00032823"/>
    </source>
</evidence>
<dbReference type="FunFam" id="3.40.140.70:FF:000001">
    <property type="entry name" value="Ubiquitin-like modifier-activating enzyme atg7"/>
    <property type="match status" value="1"/>
</dbReference>